<dbReference type="CDD" id="cd06257">
    <property type="entry name" value="DnaJ"/>
    <property type="match status" value="1"/>
</dbReference>
<dbReference type="PROSITE" id="PS50076">
    <property type="entry name" value="DNAJ_2"/>
    <property type="match status" value="1"/>
</dbReference>
<sequence>MHRSCLPSRFHDTDIWSTLLLDAIKIIEMPQSPRLLAPRNITLTAQGRRLLHHPHNRNASLHDFVPLSVFCKKHSVFTSFSYKPYRPNCRAYATTSDRRPSPFEVLNISQTASQQDLKKRYYELVKQLHPDKVGENTAETRARFDRVVKAYEILSDRGRRDMYLKFGVGWDTASGSDSYGRSYPTGQRPAMHTNAYWYNDPTYEGAFGDKPRFTSNPVFASIVAATIMVVVFARLTMFEGSHMDGANRHHLKSSEALKRAREEARLFGRQRAMERIFEDNMRHHRKGHGEVMKGEDPATATDLGAYASPREWTGTGDMKGPVVVKSEES</sequence>
<accession>A0A433DAC3</accession>
<dbReference type="InterPro" id="IPR001623">
    <property type="entry name" value="DnaJ_domain"/>
</dbReference>
<dbReference type="PANTHER" id="PTHR44145">
    <property type="entry name" value="DNAJ HOMOLOG SUBFAMILY A MEMBER 3, MITOCHONDRIAL"/>
    <property type="match status" value="1"/>
</dbReference>
<protein>
    <submittedName>
        <fullName evidence="1">Uncharacterized protein</fullName>
    </submittedName>
</protein>
<dbReference type="SMART" id="SM00271">
    <property type="entry name" value="DnaJ"/>
    <property type="match status" value="1"/>
</dbReference>
<dbReference type="SUPFAM" id="SSF46565">
    <property type="entry name" value="Chaperone J-domain"/>
    <property type="match status" value="1"/>
</dbReference>
<reference evidence="1 2" key="1">
    <citation type="journal article" date="2018" name="New Phytol.">
        <title>Phylogenomics of Endogonaceae and evolution of mycorrhizas within Mucoromycota.</title>
        <authorList>
            <person name="Chang Y."/>
            <person name="Desiro A."/>
            <person name="Na H."/>
            <person name="Sandor L."/>
            <person name="Lipzen A."/>
            <person name="Clum A."/>
            <person name="Barry K."/>
            <person name="Grigoriev I.V."/>
            <person name="Martin F.M."/>
            <person name="Stajich J.E."/>
            <person name="Smith M.E."/>
            <person name="Bonito G."/>
            <person name="Spatafora J.W."/>
        </authorList>
    </citation>
    <scope>NUCLEOTIDE SEQUENCE [LARGE SCALE GENOMIC DNA]</scope>
    <source>
        <strain evidence="1 2">GMNB39</strain>
    </source>
</reference>
<keyword evidence="2" id="KW-1185">Reference proteome</keyword>
<dbReference type="AlphaFoldDB" id="A0A433DAC3"/>
<dbReference type="Proteomes" id="UP000268093">
    <property type="component" value="Unassembled WGS sequence"/>
</dbReference>
<dbReference type="OrthoDB" id="10250354at2759"/>
<dbReference type="Pfam" id="PF00226">
    <property type="entry name" value="DnaJ"/>
    <property type="match status" value="1"/>
</dbReference>
<gene>
    <name evidence="1" type="ORF">BC936DRAFT_145361</name>
</gene>
<evidence type="ECO:0000313" key="2">
    <source>
        <dbReference type="Proteomes" id="UP000268093"/>
    </source>
</evidence>
<dbReference type="InterPro" id="IPR036869">
    <property type="entry name" value="J_dom_sf"/>
</dbReference>
<dbReference type="InterPro" id="IPR018253">
    <property type="entry name" value="DnaJ_domain_CS"/>
</dbReference>
<dbReference type="Gene3D" id="1.10.287.110">
    <property type="entry name" value="DnaJ domain"/>
    <property type="match status" value="1"/>
</dbReference>
<organism evidence="1 2">
    <name type="scientific">Jimgerdemannia flammicorona</name>
    <dbReference type="NCBI Taxonomy" id="994334"/>
    <lineage>
        <taxon>Eukaryota</taxon>
        <taxon>Fungi</taxon>
        <taxon>Fungi incertae sedis</taxon>
        <taxon>Mucoromycota</taxon>
        <taxon>Mucoromycotina</taxon>
        <taxon>Endogonomycetes</taxon>
        <taxon>Endogonales</taxon>
        <taxon>Endogonaceae</taxon>
        <taxon>Jimgerdemannia</taxon>
    </lineage>
</organism>
<dbReference type="PANTHER" id="PTHR44145:SF3">
    <property type="entry name" value="DNAJ HOMOLOG SUBFAMILY A MEMBER 3, MITOCHONDRIAL"/>
    <property type="match status" value="1"/>
</dbReference>
<dbReference type="InterPro" id="IPR051938">
    <property type="entry name" value="Apopto_cytoskel_mod"/>
</dbReference>
<dbReference type="EMBL" id="RBNI01004116">
    <property type="protein sequence ID" value="RUP47762.1"/>
    <property type="molecule type" value="Genomic_DNA"/>
</dbReference>
<proteinExistence type="predicted"/>
<comment type="caution">
    <text evidence="1">The sequence shown here is derived from an EMBL/GenBank/DDBJ whole genome shotgun (WGS) entry which is preliminary data.</text>
</comment>
<dbReference type="PROSITE" id="PS00636">
    <property type="entry name" value="DNAJ_1"/>
    <property type="match status" value="1"/>
</dbReference>
<name>A0A433DAC3_9FUNG</name>
<dbReference type="PRINTS" id="PR00625">
    <property type="entry name" value="JDOMAIN"/>
</dbReference>
<evidence type="ECO:0000313" key="1">
    <source>
        <dbReference type="EMBL" id="RUP47762.1"/>
    </source>
</evidence>